<feature type="region of interest" description="Disordered" evidence="1">
    <location>
        <begin position="43"/>
        <end position="70"/>
    </location>
</feature>
<keyword evidence="2" id="KW-0732">Signal</keyword>
<dbReference type="InParanoid" id="B9S4D2"/>
<evidence type="ECO:0000313" key="3">
    <source>
        <dbReference type="EMBL" id="EEF41560.1"/>
    </source>
</evidence>
<evidence type="ECO:0000256" key="2">
    <source>
        <dbReference type="SAM" id="SignalP"/>
    </source>
</evidence>
<sequence length="87" mass="9447">MANKASATTVLLIAVILSSLMFQCKLVATRFDMDCGVACHAEKRTSKTDQKHVDMEDDSGSDDQGALGGDYDYYRRYGDVPSPGIGH</sequence>
<keyword evidence="4" id="KW-1185">Reference proteome</keyword>
<feature type="compositionally biased region" description="Basic and acidic residues" evidence="1">
    <location>
        <begin position="43"/>
        <end position="54"/>
    </location>
</feature>
<dbReference type="AlphaFoldDB" id="B9S4D2"/>
<evidence type="ECO:0000256" key="1">
    <source>
        <dbReference type="SAM" id="MobiDB-lite"/>
    </source>
</evidence>
<name>B9S4D2_RICCO</name>
<dbReference type="EMBL" id="EQ973864">
    <property type="protein sequence ID" value="EEF41560.1"/>
    <property type="molecule type" value="Genomic_DNA"/>
</dbReference>
<gene>
    <name evidence="3" type="ORF">RCOM_0689500</name>
</gene>
<protein>
    <submittedName>
        <fullName evidence="3">Uncharacterized protein</fullName>
    </submittedName>
</protein>
<feature type="chain" id="PRO_5002891547" evidence="2">
    <location>
        <begin position="29"/>
        <end position="87"/>
    </location>
</feature>
<feature type="signal peptide" evidence="2">
    <location>
        <begin position="1"/>
        <end position="28"/>
    </location>
</feature>
<reference evidence="4" key="1">
    <citation type="journal article" date="2010" name="Nat. Biotechnol.">
        <title>Draft genome sequence of the oilseed species Ricinus communis.</title>
        <authorList>
            <person name="Chan A.P."/>
            <person name="Crabtree J."/>
            <person name="Zhao Q."/>
            <person name="Lorenzi H."/>
            <person name="Orvis J."/>
            <person name="Puiu D."/>
            <person name="Melake-Berhan A."/>
            <person name="Jones K.M."/>
            <person name="Redman J."/>
            <person name="Chen G."/>
            <person name="Cahoon E.B."/>
            <person name="Gedil M."/>
            <person name="Stanke M."/>
            <person name="Haas B.J."/>
            <person name="Wortman J.R."/>
            <person name="Fraser-Liggett C.M."/>
            <person name="Ravel J."/>
            <person name="Rabinowicz P.D."/>
        </authorList>
    </citation>
    <scope>NUCLEOTIDE SEQUENCE [LARGE SCALE GENOMIC DNA]</scope>
    <source>
        <strain evidence="4">cv. Hale</strain>
    </source>
</reference>
<evidence type="ECO:0000313" key="4">
    <source>
        <dbReference type="Proteomes" id="UP000008311"/>
    </source>
</evidence>
<accession>B9S4D2</accession>
<proteinExistence type="predicted"/>
<organism evidence="3 4">
    <name type="scientific">Ricinus communis</name>
    <name type="common">Castor bean</name>
    <dbReference type="NCBI Taxonomy" id="3988"/>
    <lineage>
        <taxon>Eukaryota</taxon>
        <taxon>Viridiplantae</taxon>
        <taxon>Streptophyta</taxon>
        <taxon>Embryophyta</taxon>
        <taxon>Tracheophyta</taxon>
        <taxon>Spermatophyta</taxon>
        <taxon>Magnoliopsida</taxon>
        <taxon>eudicotyledons</taxon>
        <taxon>Gunneridae</taxon>
        <taxon>Pentapetalae</taxon>
        <taxon>rosids</taxon>
        <taxon>fabids</taxon>
        <taxon>Malpighiales</taxon>
        <taxon>Euphorbiaceae</taxon>
        <taxon>Acalyphoideae</taxon>
        <taxon>Acalypheae</taxon>
        <taxon>Ricinus</taxon>
    </lineage>
</organism>
<dbReference type="Proteomes" id="UP000008311">
    <property type="component" value="Unassembled WGS sequence"/>
</dbReference>